<proteinExistence type="predicted"/>
<organism evidence="1 2">
    <name type="scientific">Capnocytophaga gingivalis</name>
    <dbReference type="NCBI Taxonomy" id="1017"/>
    <lineage>
        <taxon>Bacteria</taxon>
        <taxon>Pseudomonadati</taxon>
        <taxon>Bacteroidota</taxon>
        <taxon>Flavobacteriia</taxon>
        <taxon>Flavobacteriales</taxon>
        <taxon>Flavobacteriaceae</taxon>
        <taxon>Capnocytophaga</taxon>
    </lineage>
</organism>
<dbReference type="EMBL" id="JAYKBW010000005">
    <property type="protein sequence ID" value="MEB3074764.1"/>
    <property type="molecule type" value="Genomic_DNA"/>
</dbReference>
<dbReference type="RefSeq" id="WP_323983095.1">
    <property type="nucleotide sequence ID" value="NZ_JAYKBW010000005.1"/>
</dbReference>
<protein>
    <submittedName>
        <fullName evidence="1">Uncharacterized protein</fullName>
    </submittedName>
</protein>
<comment type="caution">
    <text evidence="1">The sequence shown here is derived from an EMBL/GenBank/DDBJ whole genome shotgun (WGS) entry which is preliminary data.</text>
</comment>
<dbReference type="Proteomes" id="UP001311730">
    <property type="component" value="Unassembled WGS sequence"/>
</dbReference>
<name>A0ABU5Z723_9FLAO</name>
<gene>
    <name evidence="1" type="ORF">VJJ08_05545</name>
</gene>
<evidence type="ECO:0000313" key="2">
    <source>
        <dbReference type="Proteomes" id="UP001311730"/>
    </source>
</evidence>
<reference evidence="1 2" key="1">
    <citation type="submission" date="2023-12" db="EMBL/GenBank/DDBJ databases">
        <title>Genomic sequences of Capnocytophaga and Parvimonas strains.</title>
        <authorList>
            <person name="Watt R.M."/>
            <person name="Wang M."/>
            <person name="Yang T."/>
            <person name="Tong W.M."/>
        </authorList>
    </citation>
    <scope>NUCLEOTIDE SEQUENCE [LARGE SCALE GENOMIC DNA]</scope>
    <source>
        <strain evidence="1 2">CCUG 13096</strain>
    </source>
</reference>
<evidence type="ECO:0000313" key="1">
    <source>
        <dbReference type="EMBL" id="MEB3074764.1"/>
    </source>
</evidence>
<accession>A0ABU5Z723</accession>
<keyword evidence="2" id="KW-1185">Reference proteome</keyword>
<sequence>MRAKASDKTKRFSGERTMILSGWWTDLNNKKITVHNDSGSIEKATLYLREQDPCFDEELLINGRTKVEMKSEKDTIVLAPYSKFREENPEFIQKLRKEPDTLTLWLCVKNKEKRLQYIKENEYNTFLEALEHSFIWGEGVWEDVLNSKKNMEYVREIEAVTKSRFISVKVGDECHIYFSSLFPKKF</sequence>